<organism evidence="8 9">
    <name type="scientific">Pontixanthobacter luteolus</name>
    <dbReference type="NCBI Taxonomy" id="295089"/>
    <lineage>
        <taxon>Bacteria</taxon>
        <taxon>Pseudomonadati</taxon>
        <taxon>Pseudomonadota</taxon>
        <taxon>Alphaproteobacteria</taxon>
        <taxon>Sphingomonadales</taxon>
        <taxon>Erythrobacteraceae</taxon>
        <taxon>Pontixanthobacter</taxon>
    </lineage>
</organism>
<evidence type="ECO:0000256" key="1">
    <source>
        <dbReference type="ARBA" id="ARBA00004141"/>
    </source>
</evidence>
<accession>A0A6I4V3S5</accession>
<dbReference type="Proteomes" id="UP000471435">
    <property type="component" value="Unassembled WGS sequence"/>
</dbReference>
<dbReference type="InterPro" id="IPR050638">
    <property type="entry name" value="AA-Vitamin_Transporters"/>
</dbReference>
<keyword evidence="3 6" id="KW-0812">Transmembrane</keyword>
<evidence type="ECO:0000256" key="3">
    <source>
        <dbReference type="ARBA" id="ARBA00022692"/>
    </source>
</evidence>
<feature type="transmembrane region" description="Helical" evidence="6">
    <location>
        <begin position="14"/>
        <end position="33"/>
    </location>
</feature>
<name>A0A6I4V3S5_9SPHN</name>
<feature type="domain" description="EamA" evidence="7">
    <location>
        <begin position="161"/>
        <end position="297"/>
    </location>
</feature>
<dbReference type="PANTHER" id="PTHR32322">
    <property type="entry name" value="INNER MEMBRANE TRANSPORTER"/>
    <property type="match status" value="1"/>
</dbReference>
<comment type="caution">
    <text evidence="8">The sequence shown here is derived from an EMBL/GenBank/DDBJ whole genome shotgun (WGS) entry which is preliminary data.</text>
</comment>
<dbReference type="InterPro" id="IPR037185">
    <property type="entry name" value="EmrE-like"/>
</dbReference>
<comment type="similarity">
    <text evidence="2">Belongs to the EamA transporter family.</text>
</comment>
<keyword evidence="5 6" id="KW-0472">Membrane</keyword>
<dbReference type="InterPro" id="IPR000620">
    <property type="entry name" value="EamA_dom"/>
</dbReference>
<feature type="transmembrane region" description="Helical" evidence="6">
    <location>
        <begin position="193"/>
        <end position="212"/>
    </location>
</feature>
<feature type="transmembrane region" description="Helical" evidence="6">
    <location>
        <begin position="99"/>
        <end position="117"/>
    </location>
</feature>
<gene>
    <name evidence="8" type="ORF">GRI43_11455</name>
</gene>
<dbReference type="EMBL" id="WTYP01000002">
    <property type="protein sequence ID" value="MXP48001.1"/>
    <property type="molecule type" value="Genomic_DNA"/>
</dbReference>
<evidence type="ECO:0000259" key="7">
    <source>
        <dbReference type="Pfam" id="PF00892"/>
    </source>
</evidence>
<dbReference type="OrthoDB" id="2352272at2"/>
<feature type="transmembrane region" description="Helical" evidence="6">
    <location>
        <begin position="75"/>
        <end position="93"/>
    </location>
</feature>
<evidence type="ECO:0000313" key="9">
    <source>
        <dbReference type="Proteomes" id="UP000471435"/>
    </source>
</evidence>
<feature type="transmembrane region" description="Helical" evidence="6">
    <location>
        <begin position="255"/>
        <end position="273"/>
    </location>
</feature>
<dbReference type="Pfam" id="PF00892">
    <property type="entry name" value="EamA"/>
    <property type="match status" value="2"/>
</dbReference>
<evidence type="ECO:0000256" key="4">
    <source>
        <dbReference type="ARBA" id="ARBA00022989"/>
    </source>
</evidence>
<evidence type="ECO:0000256" key="2">
    <source>
        <dbReference type="ARBA" id="ARBA00007362"/>
    </source>
</evidence>
<evidence type="ECO:0000313" key="8">
    <source>
        <dbReference type="EMBL" id="MXP48001.1"/>
    </source>
</evidence>
<evidence type="ECO:0000256" key="5">
    <source>
        <dbReference type="ARBA" id="ARBA00023136"/>
    </source>
</evidence>
<feature type="transmembrane region" description="Helical" evidence="6">
    <location>
        <begin position="279"/>
        <end position="297"/>
    </location>
</feature>
<comment type="subcellular location">
    <subcellularLocation>
        <location evidence="1">Membrane</location>
        <topology evidence="1">Multi-pass membrane protein</topology>
    </subcellularLocation>
</comment>
<evidence type="ECO:0000256" key="6">
    <source>
        <dbReference type="SAM" id="Phobius"/>
    </source>
</evidence>
<feature type="transmembrane region" description="Helical" evidence="6">
    <location>
        <begin position="224"/>
        <end position="243"/>
    </location>
</feature>
<dbReference type="SUPFAM" id="SSF103481">
    <property type="entry name" value="Multidrug resistance efflux transporter EmrE"/>
    <property type="match status" value="2"/>
</dbReference>
<protein>
    <submittedName>
        <fullName evidence="8">EamA family transporter</fullName>
    </submittedName>
</protein>
<dbReference type="PANTHER" id="PTHR32322:SF2">
    <property type="entry name" value="EAMA DOMAIN-CONTAINING PROTEIN"/>
    <property type="match status" value="1"/>
</dbReference>
<feature type="transmembrane region" description="Helical" evidence="6">
    <location>
        <begin position="129"/>
        <end position="147"/>
    </location>
</feature>
<sequence length="313" mass="33478">MTDANPHTLLRPQIALPFALVALIWGSTWYVITGQIGEVPASWSIAWRFALATPAMFLVAVIMRKSLAIGRAGHLLAMFIGLTQFCLNFNFVYRAELHLTSGVVAVMFGLLMVPNALFGRAILGQPVTLRFLLGSLVAIAGISMLLLHEARVSPLGGNVGIGILLAIGGILAASIANVVQANETGQKLSMPPLLAWSMLYGTVIDFALAWITAGPPVIPIRWEYWAGVAWLGLAGSVVTFPLYYTIVRQIGAGRAAYNSIAVIIVAMLISTFVEGYQWSWLSASGGVLAICGMVLALRARRAPPPPLEPMSEP</sequence>
<dbReference type="RefSeq" id="WP_160731231.1">
    <property type="nucleotide sequence ID" value="NZ_WTYP01000002.1"/>
</dbReference>
<feature type="transmembrane region" description="Helical" evidence="6">
    <location>
        <begin position="45"/>
        <end position="63"/>
    </location>
</feature>
<keyword evidence="9" id="KW-1185">Reference proteome</keyword>
<dbReference type="AlphaFoldDB" id="A0A6I4V3S5"/>
<reference evidence="8 9" key="1">
    <citation type="submission" date="2019-12" db="EMBL/GenBank/DDBJ databases">
        <title>Genomic-based taxomic classification of the family Erythrobacteraceae.</title>
        <authorList>
            <person name="Xu L."/>
        </authorList>
    </citation>
    <scope>NUCLEOTIDE SEQUENCE [LARGE SCALE GENOMIC DNA]</scope>
    <source>
        <strain evidence="8 9">SW-109</strain>
    </source>
</reference>
<proteinExistence type="inferred from homology"/>
<feature type="domain" description="EamA" evidence="7">
    <location>
        <begin position="18"/>
        <end position="146"/>
    </location>
</feature>
<feature type="transmembrane region" description="Helical" evidence="6">
    <location>
        <begin position="159"/>
        <end position="181"/>
    </location>
</feature>
<dbReference type="GO" id="GO:0016020">
    <property type="term" value="C:membrane"/>
    <property type="evidence" value="ECO:0007669"/>
    <property type="project" value="UniProtKB-SubCell"/>
</dbReference>
<keyword evidence="4 6" id="KW-1133">Transmembrane helix</keyword>